<feature type="compositionally biased region" description="Basic and acidic residues" evidence="3">
    <location>
        <begin position="1"/>
        <end position="13"/>
    </location>
</feature>
<keyword evidence="1 2" id="KW-0728">SH3 domain</keyword>
<dbReference type="Pfam" id="PF00621">
    <property type="entry name" value="RhoGEF"/>
    <property type="match status" value="1"/>
</dbReference>
<dbReference type="SUPFAM" id="SSF50044">
    <property type="entry name" value="SH3-domain"/>
    <property type="match status" value="1"/>
</dbReference>
<dbReference type="EMBL" id="CAXLJL010000933">
    <property type="protein sequence ID" value="CAL5141840.1"/>
    <property type="molecule type" value="Genomic_DNA"/>
</dbReference>
<dbReference type="CDD" id="cd00160">
    <property type="entry name" value="RhoGEF"/>
    <property type="match status" value="1"/>
</dbReference>
<dbReference type="PANTHER" id="PTHR12845">
    <property type="entry name" value="GUANINE NUCLEOTIDE EXCHANGE FACTOR"/>
    <property type="match status" value="1"/>
</dbReference>
<dbReference type="InterPro" id="IPR047271">
    <property type="entry name" value="Ephexin-like"/>
</dbReference>
<gene>
    <name evidence="6" type="ORF">CDAUBV1_LOCUS17144</name>
</gene>
<dbReference type="SMART" id="SM00325">
    <property type="entry name" value="RhoGEF"/>
    <property type="match status" value="1"/>
</dbReference>
<comment type="caution">
    <text evidence="6">The sequence shown here is derived from an EMBL/GenBank/DDBJ whole genome shotgun (WGS) entry which is preliminary data.</text>
</comment>
<reference evidence="6" key="1">
    <citation type="submission" date="2024-06" db="EMBL/GenBank/DDBJ databases">
        <authorList>
            <person name="Liu X."/>
            <person name="Lenzi L."/>
            <person name="Haldenby T S."/>
            <person name="Uol C."/>
        </authorList>
    </citation>
    <scope>NUCLEOTIDE SEQUENCE</scope>
</reference>
<dbReference type="PANTHER" id="PTHR12845:SF5">
    <property type="entry name" value="EPHEXIN, ISOFORM D"/>
    <property type="match status" value="1"/>
</dbReference>
<evidence type="ECO:0000256" key="3">
    <source>
        <dbReference type="SAM" id="MobiDB-lite"/>
    </source>
</evidence>
<dbReference type="InterPro" id="IPR001452">
    <property type="entry name" value="SH3_domain"/>
</dbReference>
<dbReference type="InterPro" id="IPR036028">
    <property type="entry name" value="SH3-like_dom_sf"/>
</dbReference>
<proteinExistence type="predicted"/>
<dbReference type="InterPro" id="IPR035899">
    <property type="entry name" value="DBL_dom_sf"/>
</dbReference>
<dbReference type="SMART" id="SM00326">
    <property type="entry name" value="SH3"/>
    <property type="match status" value="1"/>
</dbReference>
<dbReference type="InterPro" id="IPR000219">
    <property type="entry name" value="DH_dom"/>
</dbReference>
<evidence type="ECO:0000313" key="7">
    <source>
        <dbReference type="Proteomes" id="UP001497525"/>
    </source>
</evidence>
<feature type="domain" description="SH3" evidence="4">
    <location>
        <begin position="686"/>
        <end position="746"/>
    </location>
</feature>
<evidence type="ECO:0008006" key="8">
    <source>
        <dbReference type="Google" id="ProtNLM"/>
    </source>
</evidence>
<dbReference type="PROSITE" id="PS50010">
    <property type="entry name" value="DH_2"/>
    <property type="match status" value="1"/>
</dbReference>
<name>A0AAV2U2B3_CALDB</name>
<feature type="region of interest" description="Disordered" evidence="3">
    <location>
        <begin position="1"/>
        <end position="70"/>
    </location>
</feature>
<feature type="compositionally biased region" description="Polar residues" evidence="3">
    <location>
        <begin position="158"/>
        <end position="169"/>
    </location>
</feature>
<accession>A0AAV2U2B3</accession>
<dbReference type="GO" id="GO:0005085">
    <property type="term" value="F:guanyl-nucleotide exchange factor activity"/>
    <property type="evidence" value="ECO:0007669"/>
    <property type="project" value="InterPro"/>
</dbReference>
<feature type="region of interest" description="Disordered" evidence="3">
    <location>
        <begin position="132"/>
        <end position="209"/>
    </location>
</feature>
<dbReference type="Proteomes" id="UP001497525">
    <property type="component" value="Unassembled WGS sequence"/>
</dbReference>
<dbReference type="InterPro" id="IPR011993">
    <property type="entry name" value="PH-like_dom_sf"/>
</dbReference>
<dbReference type="Gene3D" id="1.20.900.10">
    <property type="entry name" value="Dbl homology (DH) domain"/>
    <property type="match status" value="1"/>
</dbReference>
<evidence type="ECO:0000313" key="6">
    <source>
        <dbReference type="EMBL" id="CAL5141840.1"/>
    </source>
</evidence>
<dbReference type="Pfam" id="PF00018">
    <property type="entry name" value="SH3_1"/>
    <property type="match status" value="1"/>
</dbReference>
<evidence type="ECO:0000256" key="2">
    <source>
        <dbReference type="PROSITE-ProRule" id="PRU00192"/>
    </source>
</evidence>
<evidence type="ECO:0000259" key="4">
    <source>
        <dbReference type="PROSITE" id="PS50002"/>
    </source>
</evidence>
<feature type="domain" description="DH" evidence="5">
    <location>
        <begin position="285"/>
        <end position="473"/>
    </location>
</feature>
<dbReference type="SUPFAM" id="SSF50729">
    <property type="entry name" value="PH domain-like"/>
    <property type="match status" value="1"/>
</dbReference>
<protein>
    <recommendedName>
        <fullName evidence="8">Ephexin-1</fullName>
    </recommendedName>
</protein>
<evidence type="ECO:0000259" key="5">
    <source>
        <dbReference type="PROSITE" id="PS50010"/>
    </source>
</evidence>
<sequence>MEAQITKKDEIMKNRTNRNFTRRKTDPGTSHFRTVGDVRPERAQAENNSKEQKSNQDSSSHDHESSHNVTEMLRETEQSYDFRNRYCSIFEDIPLYQMYDMETTADGYEGRAKRMTLSKEFLRRIRCETRRNYPRKSNSDSSPILSGSDESLMDENEQMQSTRHSSGDNVHTDATDVKNESKPPSPSKTDPLPMDEVRPIDQKSLPVSPAVKVRSSSLSLDNSLPAVRKLSSTNSIDQSLISSSGGMYDFTAEMAGIGPNRPMWSRMPQVVNLHLADNLSKTERKLQEALFEIITSEASYYRSLNVLIEVFYKAPWMQPGIQGSLISSTDKHHLFSNVLAIHMTSENLLRDMETCFREDPMLVRLCYIVYEHAEGKFNAYKVYIQNQMYQTRTLEKILKEPLLATAIKALQELPQCRSLDLNSFLLLPLQRVTRLRLLVNAVLHYALKNTPVYHGGLIALASLEKVIAECDAKKSHMEQKERLMNLCTLFDYKQGTKPISTANRRLIKEGELRLVTVAGDLGTTIRNLFSNCWIKSVYLNLFLFNDLLVIARKCCNQRLVVDASCPTSHVRAEILGTSSEYSVTKFYSTEATSLSGSSASKEPAITNSLSNSGCHSGSRLPGLLEKSHSPEDNPEAYTFRLILETPPQPTVVYIFQAKSLAERERWIDAISPPKGDSPENLFLQIMDCPQVLVTKSYAAQQSDELELKEGDQASILVSLSDGWYKGVLPDGRRGWFPSNVCIEVRSAVMRRKTVRNFMLREEAQSAYHSENLLKNWMK</sequence>
<feature type="compositionally biased region" description="Polar residues" evidence="3">
    <location>
        <begin position="135"/>
        <end position="149"/>
    </location>
</feature>
<dbReference type="AlphaFoldDB" id="A0AAV2U2B3"/>
<dbReference type="Gene3D" id="2.30.29.30">
    <property type="entry name" value="Pleckstrin-homology domain (PH domain)/Phosphotyrosine-binding domain (PTB)"/>
    <property type="match status" value="1"/>
</dbReference>
<organism evidence="6 7">
    <name type="scientific">Calicophoron daubneyi</name>
    <name type="common">Rumen fluke</name>
    <name type="synonym">Paramphistomum daubneyi</name>
    <dbReference type="NCBI Taxonomy" id="300641"/>
    <lineage>
        <taxon>Eukaryota</taxon>
        <taxon>Metazoa</taxon>
        <taxon>Spiralia</taxon>
        <taxon>Lophotrochozoa</taxon>
        <taxon>Platyhelminthes</taxon>
        <taxon>Trematoda</taxon>
        <taxon>Digenea</taxon>
        <taxon>Plagiorchiida</taxon>
        <taxon>Pronocephalata</taxon>
        <taxon>Paramphistomoidea</taxon>
        <taxon>Paramphistomidae</taxon>
        <taxon>Calicophoron</taxon>
    </lineage>
</organism>
<dbReference type="PROSITE" id="PS50002">
    <property type="entry name" value="SH3"/>
    <property type="match status" value="1"/>
</dbReference>
<evidence type="ECO:0000256" key="1">
    <source>
        <dbReference type="ARBA" id="ARBA00022443"/>
    </source>
</evidence>
<dbReference type="Gene3D" id="2.30.30.40">
    <property type="entry name" value="SH3 Domains"/>
    <property type="match status" value="1"/>
</dbReference>
<feature type="compositionally biased region" description="Basic and acidic residues" evidence="3">
    <location>
        <begin position="170"/>
        <end position="181"/>
    </location>
</feature>
<feature type="compositionally biased region" description="Basic and acidic residues" evidence="3">
    <location>
        <begin position="34"/>
        <end position="70"/>
    </location>
</feature>
<dbReference type="SUPFAM" id="SSF48065">
    <property type="entry name" value="DBL homology domain (DH-domain)"/>
    <property type="match status" value="1"/>
</dbReference>